<gene>
    <name evidence="1" type="ORF">CP49_04795</name>
</gene>
<dbReference type="Proteomes" id="UP000051913">
    <property type="component" value="Unassembled WGS sequence"/>
</dbReference>
<evidence type="ECO:0000313" key="1">
    <source>
        <dbReference type="EMBL" id="KRR02102.1"/>
    </source>
</evidence>
<sequence length="67" mass="7490">MPVLLSASVPEMRTLPPVCSATALMPPHWRCRFMKDGGAMHYNVLNDDDGLDPVTVLNLDLGRRRQI</sequence>
<dbReference type="RefSeq" id="WP_057853236.1">
    <property type="nucleotide sequence ID" value="NZ_LLXX01000153.1"/>
</dbReference>
<comment type="caution">
    <text evidence="1">The sequence shown here is derived from an EMBL/GenBank/DDBJ whole genome shotgun (WGS) entry which is preliminary data.</text>
</comment>
<name>A0A0R3L665_9BRAD</name>
<dbReference type="EMBL" id="LLXX01000153">
    <property type="protein sequence ID" value="KRR02102.1"/>
    <property type="molecule type" value="Genomic_DNA"/>
</dbReference>
<keyword evidence="2" id="KW-1185">Reference proteome</keyword>
<reference evidence="1 2" key="1">
    <citation type="submission" date="2014-03" db="EMBL/GenBank/DDBJ databases">
        <title>Bradyrhizobium valentinum sp. nov., isolated from effective nodules of Lupinus mariae-josephae, a lupine endemic of basic-lime soils in Eastern Spain.</title>
        <authorList>
            <person name="Duran D."/>
            <person name="Rey L."/>
            <person name="Navarro A."/>
            <person name="Busquets A."/>
            <person name="Imperial J."/>
            <person name="Ruiz-Argueso T."/>
        </authorList>
    </citation>
    <scope>NUCLEOTIDE SEQUENCE [LARGE SCALE GENOMIC DNA]</scope>
    <source>
        <strain evidence="1 2">LmjM3</strain>
    </source>
</reference>
<protein>
    <submittedName>
        <fullName evidence="1">Uncharacterized protein</fullName>
    </submittedName>
</protein>
<dbReference type="OrthoDB" id="9859366at2"/>
<organism evidence="1 2">
    <name type="scientific">Bradyrhizobium valentinum</name>
    <dbReference type="NCBI Taxonomy" id="1518501"/>
    <lineage>
        <taxon>Bacteria</taxon>
        <taxon>Pseudomonadati</taxon>
        <taxon>Pseudomonadota</taxon>
        <taxon>Alphaproteobacteria</taxon>
        <taxon>Hyphomicrobiales</taxon>
        <taxon>Nitrobacteraceae</taxon>
        <taxon>Bradyrhizobium</taxon>
    </lineage>
</organism>
<evidence type="ECO:0000313" key="2">
    <source>
        <dbReference type="Proteomes" id="UP000051913"/>
    </source>
</evidence>
<accession>A0A0R3L665</accession>
<proteinExistence type="predicted"/>
<dbReference type="AlphaFoldDB" id="A0A0R3L665"/>